<dbReference type="PROSITE" id="PS50137">
    <property type="entry name" value="DS_RBD"/>
    <property type="match status" value="1"/>
</dbReference>
<dbReference type="InterPro" id="IPR001202">
    <property type="entry name" value="WW_dom"/>
</dbReference>
<dbReference type="FunFam" id="3.30.160.20:FF:000021">
    <property type="entry name" value="Microprocessor complex subunit DGCR8"/>
    <property type="match status" value="1"/>
</dbReference>
<feature type="domain" description="WW" evidence="3">
    <location>
        <begin position="404"/>
        <end position="437"/>
    </location>
</feature>
<keyword evidence="1" id="KW-0694">RNA-binding</keyword>
<dbReference type="Gene3D" id="3.30.160.20">
    <property type="match status" value="2"/>
</dbReference>
<dbReference type="PANTHER" id="PTHR13482">
    <property type="entry name" value="MICRORNA PROCESSOR COMPLEX SUBUNIT DGCR8"/>
    <property type="match status" value="1"/>
</dbReference>
<feature type="compositionally biased region" description="Polar residues" evidence="2">
    <location>
        <begin position="902"/>
        <end position="922"/>
    </location>
</feature>
<dbReference type="STRING" id="42157.A0A182EBC6"/>
<evidence type="ECO:0000259" key="3">
    <source>
        <dbReference type="PROSITE" id="PS50020"/>
    </source>
</evidence>
<dbReference type="Gene3D" id="2.20.70.10">
    <property type="match status" value="1"/>
</dbReference>
<dbReference type="SMART" id="SM00456">
    <property type="entry name" value="WW"/>
    <property type="match status" value="1"/>
</dbReference>
<gene>
    <name evidence="5" type="ORF">NOO_LOCUS5359</name>
</gene>
<dbReference type="PROSITE" id="PS50020">
    <property type="entry name" value="WW_DOMAIN_2"/>
    <property type="match status" value="1"/>
</dbReference>
<evidence type="ECO:0000313" key="5">
    <source>
        <dbReference type="EMBL" id="VDK77135.1"/>
    </source>
</evidence>
<organism evidence="7">
    <name type="scientific">Onchocerca ochengi</name>
    <name type="common">Filarial nematode worm</name>
    <dbReference type="NCBI Taxonomy" id="42157"/>
    <lineage>
        <taxon>Eukaryota</taxon>
        <taxon>Metazoa</taxon>
        <taxon>Ecdysozoa</taxon>
        <taxon>Nematoda</taxon>
        <taxon>Chromadorea</taxon>
        <taxon>Rhabditida</taxon>
        <taxon>Spirurina</taxon>
        <taxon>Spiruromorpha</taxon>
        <taxon>Filarioidea</taxon>
        <taxon>Onchocercidae</taxon>
        <taxon>Onchocerca</taxon>
    </lineage>
</organism>
<accession>A0A182EBC6</accession>
<proteinExistence type="predicted"/>
<feature type="domain" description="DRBM" evidence="4">
    <location>
        <begin position="612"/>
        <end position="719"/>
    </location>
</feature>
<dbReference type="AlphaFoldDB" id="A0A182EBC6"/>
<dbReference type="GO" id="GO:0003725">
    <property type="term" value="F:double-stranded RNA binding"/>
    <property type="evidence" value="ECO:0007669"/>
    <property type="project" value="TreeGrafter"/>
</dbReference>
<dbReference type="PANTHER" id="PTHR13482:SF3">
    <property type="entry name" value="MICROPROCESSOR COMPLEX SUBUNIT DGCR8"/>
    <property type="match status" value="1"/>
</dbReference>
<feature type="region of interest" description="Disordered" evidence="2">
    <location>
        <begin position="901"/>
        <end position="922"/>
    </location>
</feature>
<dbReference type="CDD" id="cd19867">
    <property type="entry name" value="DSRM_DGCR8_rpt1"/>
    <property type="match status" value="1"/>
</dbReference>
<dbReference type="EMBL" id="UYRW01001405">
    <property type="protein sequence ID" value="VDK77135.1"/>
    <property type="molecule type" value="Genomic_DNA"/>
</dbReference>
<evidence type="ECO:0000256" key="1">
    <source>
        <dbReference type="PROSITE-ProRule" id="PRU00266"/>
    </source>
</evidence>
<dbReference type="Proteomes" id="UP000271087">
    <property type="component" value="Unassembled WGS sequence"/>
</dbReference>
<protein>
    <submittedName>
        <fullName evidence="7">WW domain-containing protein</fullName>
    </submittedName>
</protein>
<dbReference type="GO" id="GO:0042802">
    <property type="term" value="F:identical protein binding"/>
    <property type="evidence" value="ECO:0007669"/>
    <property type="project" value="InterPro"/>
</dbReference>
<name>A0A182EBC6_ONCOC</name>
<dbReference type="OrthoDB" id="112668at2759"/>
<sequence length="951" mass="105641">MFGDLKFWTNEHLYFCLYRLAGPGHALLWATRESSDASLPMADIPEDVKLEQLLKLREQLREQIDQLNADTSLESSNSMRKISKYRHLDGCQTKATKKVEKRPNSCTMDDCANNKIAKISLSSRMEDGKNEQPSCSGMIKKPKEKDHDTWVLNNSVTSLQNMHHCPFRHKSGQLSDITGTENGTKKLSLHSEMDEIAPTEVSKAGSFCTTRTDGMPTEEKMEEISLSTLISSVGNEIGKLEANNAISIQAENAIPSKNTETSFAIVPEKLVPLPPPPPPPPSTSPPVVIPPPPSQCPFSSVNETNSANDENVTLEQQQSEEGEERSRSLSRPAEDSGSELNGIDGRSNKDGKDIFLSDEDDGEDIDLLLEKPVEDAQTGKVIMPEDGEVREKIVLAYRGTDYFDVLPEGWVEVTHSSGLPIYLHKSTRVCTFSRPYFIGPGSVRHHNVPISAIPCLHQRRVLKEIEEGAAASAAALQNALSESNGIQSGDGALEDSALVMARLQAPGTKVQTAEDFKERQLDAEALHDYAKTVFKFKKIQTYRFNKWAATRNFHRQRKLAEAGRLGKNASSIELSVGRPALPSNVKLITVPALEANLKPQHRGFFLNPQGKTSVSVLHEYVQKVLKSTINYHFSETRNSSMPYGCTARLKMNLNNRVLCATSVKEKLMLLQEKQRREQRLQEHGEQPDADFVVLGTGCGNSKKTAKLDAARNALKVLIPDVEFDPEGIAISDKKVKDEAESDKEDAVALFDMLPIEDSRIFDLSARAGQPSPYLLLQECLKRNAAYGDTEIKVHSVRVKHQRHQFDMDVGKHRVSVICANKREGKQKASQAMLKKLHPNLDTWGSLIRLYGHGTQQKQQEARKSRQSIIKLQGNRTKESSALEPNNAILEKLRMEMLKLSKSKQSIETSNVSKRPKLSATNEPVNEIESAQASANYAATHPDALSVLRIDL</sequence>
<dbReference type="CDD" id="cd19868">
    <property type="entry name" value="DSRM_DGCR8_rpt2"/>
    <property type="match status" value="1"/>
</dbReference>
<dbReference type="Gene3D" id="3.30.160.590">
    <property type="match status" value="1"/>
</dbReference>
<evidence type="ECO:0000313" key="7">
    <source>
        <dbReference type="WBParaSite" id="nOo.2.0.1.t05359-RA"/>
    </source>
</evidence>
<dbReference type="GO" id="GO:0070877">
    <property type="term" value="C:microprocessor complex"/>
    <property type="evidence" value="ECO:0007669"/>
    <property type="project" value="InterPro"/>
</dbReference>
<feature type="compositionally biased region" description="Pro residues" evidence="2">
    <location>
        <begin position="272"/>
        <end position="295"/>
    </location>
</feature>
<feature type="region of interest" description="Disordered" evidence="2">
    <location>
        <begin position="269"/>
        <end position="358"/>
    </location>
</feature>
<dbReference type="InterPro" id="IPR040375">
    <property type="entry name" value="DGCR8"/>
</dbReference>
<dbReference type="CDD" id="cd00201">
    <property type="entry name" value="WW"/>
    <property type="match status" value="1"/>
</dbReference>
<dbReference type="SUPFAM" id="SSF54768">
    <property type="entry name" value="dsRNA-binding domain-like"/>
    <property type="match status" value="1"/>
</dbReference>
<reference evidence="7" key="1">
    <citation type="submission" date="2016-06" db="UniProtKB">
        <authorList>
            <consortium name="WormBaseParasite"/>
        </authorList>
    </citation>
    <scope>IDENTIFICATION</scope>
</reference>
<dbReference type="GO" id="GO:0020037">
    <property type="term" value="F:heme binding"/>
    <property type="evidence" value="ECO:0007669"/>
    <property type="project" value="InterPro"/>
</dbReference>
<dbReference type="InterPro" id="IPR014720">
    <property type="entry name" value="dsRBD_dom"/>
</dbReference>
<reference evidence="5 6" key="2">
    <citation type="submission" date="2018-08" db="EMBL/GenBank/DDBJ databases">
        <authorList>
            <person name="Laetsch R D."/>
            <person name="Stevens L."/>
            <person name="Kumar S."/>
            <person name="Blaxter L. M."/>
        </authorList>
    </citation>
    <scope>NUCLEOTIDE SEQUENCE [LARGE SCALE GENOMIC DNA]</scope>
</reference>
<evidence type="ECO:0000256" key="2">
    <source>
        <dbReference type="SAM" id="MobiDB-lite"/>
    </source>
</evidence>
<evidence type="ECO:0000259" key="4">
    <source>
        <dbReference type="PROSITE" id="PS50137"/>
    </source>
</evidence>
<keyword evidence="6" id="KW-1185">Reference proteome</keyword>
<dbReference type="GO" id="GO:0031053">
    <property type="term" value="P:primary miRNA processing"/>
    <property type="evidence" value="ECO:0007669"/>
    <property type="project" value="InterPro"/>
</dbReference>
<dbReference type="WBParaSite" id="nOo.2.0.1.t05359-RA">
    <property type="protein sequence ID" value="nOo.2.0.1.t05359-RA"/>
    <property type="gene ID" value="nOo.2.0.1.g05359"/>
</dbReference>
<evidence type="ECO:0000313" key="6">
    <source>
        <dbReference type="Proteomes" id="UP000271087"/>
    </source>
</evidence>
<dbReference type="GO" id="GO:0070878">
    <property type="term" value="F:primary miRNA binding"/>
    <property type="evidence" value="ECO:0007669"/>
    <property type="project" value="TreeGrafter"/>
</dbReference>
<feature type="compositionally biased region" description="Polar residues" evidence="2">
    <location>
        <begin position="302"/>
        <end position="313"/>
    </location>
</feature>
<feature type="compositionally biased region" description="Basic and acidic residues" evidence="2">
    <location>
        <begin position="346"/>
        <end position="355"/>
    </location>
</feature>